<feature type="binding site" evidence="6">
    <location>
        <position position="195"/>
    </location>
    <ligand>
        <name>Mg(2+)</name>
        <dbReference type="ChEBI" id="CHEBI:18420"/>
    </ligand>
</feature>
<feature type="binding site" evidence="6">
    <location>
        <position position="248"/>
    </location>
    <ligand>
        <name>Mg(2+)</name>
        <dbReference type="ChEBI" id="CHEBI:18420"/>
    </ligand>
</feature>
<dbReference type="Proteomes" id="UP000031620">
    <property type="component" value="Chromosome"/>
</dbReference>
<dbReference type="Gene3D" id="3.30.390.10">
    <property type="entry name" value="Enolase-like, N-terminal domain"/>
    <property type="match status" value="1"/>
</dbReference>
<dbReference type="SFLD" id="SFLDG00180">
    <property type="entry name" value="muconate_cycloisomerase"/>
    <property type="match status" value="1"/>
</dbReference>
<evidence type="ECO:0000256" key="6">
    <source>
        <dbReference type="PIRSR" id="PIRSR634603-3"/>
    </source>
</evidence>
<evidence type="ECO:0000256" key="5">
    <source>
        <dbReference type="PIRSR" id="PIRSR634603-1"/>
    </source>
</evidence>
<keyword evidence="4 7" id="KW-0413">Isomerase</keyword>
<comment type="cofactor">
    <cofactor evidence="6 7">
        <name>Mg(2+)</name>
        <dbReference type="ChEBI" id="CHEBI:18420"/>
    </cofactor>
    <text evidence="6 7">Binds 1 Mg(2+) ion per subunit.</text>
</comment>
<dbReference type="CDD" id="cd03319">
    <property type="entry name" value="L-Ala-DL-Glu_epimerase"/>
    <property type="match status" value="1"/>
</dbReference>
<dbReference type="SUPFAM" id="SSF51604">
    <property type="entry name" value="Enolase C-terminal domain-like"/>
    <property type="match status" value="1"/>
</dbReference>
<dbReference type="KEGG" id="lho:LOOC260_107610"/>
<comment type="similarity">
    <text evidence="1 7">Belongs to the mandelate racemase/muconate lactonizing enzyme family.</text>
</comment>
<proteinExistence type="inferred from homology"/>
<dbReference type="EC" id="5.1.1.-" evidence="7"/>
<feature type="active site" description="Proton acceptor; specific for (S)-substrate epimerization" evidence="5">
    <location>
        <position position="272"/>
    </location>
</feature>
<dbReference type="InterPro" id="IPR013342">
    <property type="entry name" value="Mandelate_racemase_C"/>
</dbReference>
<sequence>MSNPTDIKQVNIQVVQVPLNKPFTTARHTVTQMSCVQVTIELVNGLVGHGSATPNKVVTGDILDNVKTILETVLVPKIHGKNLLQWEQLMLTVQHAVAHNTPAKAAIEIALYDLRSQIFGVPLVNLLGSSNYQITTDFTIGIDTTPNMIMDAQTKVKQGFTALKLKIGTHSLSEDLSRVKQISNAIGSNITLRLDANQAWSTEEALNAVRKLEQLNLPIEFIEQPVLADNLSGLQQVTQASKIPIMADESVFSVADAIKLLELHACNYINIKLMKTGGLNIATQINQLCEQYGVKCMIGCMIESQISLAAAVAFAASHKNVVFADLDAVYMSAESENPVYFQLNRDTITLNDHIGLG</sequence>
<gene>
    <name evidence="9" type="ORF">LOOC260_107610</name>
</gene>
<protein>
    <recommendedName>
        <fullName evidence="7">Dipeptide epimerase</fullName>
        <ecNumber evidence="7">5.1.1.-</ecNumber>
    </recommendedName>
</protein>
<feature type="domain" description="Mandelate racemase/muconate lactonizing enzyme C-terminal" evidence="8">
    <location>
        <begin position="146"/>
        <end position="244"/>
    </location>
</feature>
<dbReference type="SMART" id="SM00922">
    <property type="entry name" value="MR_MLE"/>
    <property type="match status" value="1"/>
</dbReference>
<evidence type="ECO:0000256" key="2">
    <source>
        <dbReference type="ARBA" id="ARBA00022723"/>
    </source>
</evidence>
<keyword evidence="3 6" id="KW-0460">Magnesium</keyword>
<evidence type="ECO:0000256" key="1">
    <source>
        <dbReference type="ARBA" id="ARBA00008031"/>
    </source>
</evidence>
<dbReference type="InterPro" id="IPR034603">
    <property type="entry name" value="Dipeptide_epimerase"/>
</dbReference>
<evidence type="ECO:0000259" key="8">
    <source>
        <dbReference type="SMART" id="SM00922"/>
    </source>
</evidence>
<dbReference type="GO" id="GO:0006518">
    <property type="term" value="P:peptide metabolic process"/>
    <property type="evidence" value="ECO:0007669"/>
    <property type="project" value="UniProtKB-ARBA"/>
</dbReference>
<dbReference type="HOGENOM" id="CLU_030273_4_0_9"/>
<dbReference type="InterPro" id="IPR029065">
    <property type="entry name" value="Enolase_C-like"/>
</dbReference>
<accession>A0A0A1GXW0</accession>
<dbReference type="Pfam" id="PF02746">
    <property type="entry name" value="MR_MLE_N"/>
    <property type="match status" value="1"/>
</dbReference>
<reference evidence="9 10" key="1">
    <citation type="submission" date="2014-11" db="EMBL/GenBank/DDBJ databases">
        <title>Complete genome sequence and analysis of Lactobacillus hokkaidonensis LOOC260T.</title>
        <authorList>
            <person name="Tanizawa Y."/>
            <person name="Tohno M."/>
            <person name="Kaminuma E."/>
            <person name="Nakamura Y."/>
            <person name="Arita M."/>
        </authorList>
    </citation>
    <scope>NUCLEOTIDE SEQUENCE [LARGE SCALE GENOMIC DNA]</scope>
    <source>
        <strain evidence="9 10">LOOC260</strain>
    </source>
</reference>
<dbReference type="InterPro" id="IPR013341">
    <property type="entry name" value="Mandelate_racemase_N_dom"/>
</dbReference>
<keyword evidence="2 6" id="KW-0479">Metal-binding</keyword>
<evidence type="ECO:0000313" key="10">
    <source>
        <dbReference type="Proteomes" id="UP000031620"/>
    </source>
</evidence>
<dbReference type="SFLD" id="SFLDF00009">
    <property type="entry name" value="o-succinylbenzoate_synthase"/>
    <property type="match status" value="1"/>
</dbReference>
<dbReference type="GO" id="GO:0016855">
    <property type="term" value="F:racemase and epimerase activity, acting on amino acids and derivatives"/>
    <property type="evidence" value="ECO:0007669"/>
    <property type="project" value="UniProtKB-UniRule"/>
</dbReference>
<dbReference type="PANTHER" id="PTHR48073:SF2">
    <property type="entry name" value="O-SUCCINYLBENZOATE SYNTHASE"/>
    <property type="match status" value="1"/>
</dbReference>
<dbReference type="Gene3D" id="3.20.20.120">
    <property type="entry name" value="Enolase-like C-terminal domain"/>
    <property type="match status" value="1"/>
</dbReference>
<dbReference type="InterPro" id="IPR036849">
    <property type="entry name" value="Enolase-like_C_sf"/>
</dbReference>
<dbReference type="GO" id="GO:0000287">
    <property type="term" value="F:magnesium ion binding"/>
    <property type="evidence" value="ECO:0007669"/>
    <property type="project" value="UniProtKB-ARBA"/>
</dbReference>
<dbReference type="FunFam" id="3.30.390.10:FF:000009">
    <property type="entry name" value="Hydrophobic dipeptide epimerase"/>
    <property type="match status" value="1"/>
</dbReference>
<dbReference type="RefSeq" id="WP_041093110.1">
    <property type="nucleotide sequence ID" value="NZ_AP014680.1"/>
</dbReference>
<organism evidence="9 10">
    <name type="scientific">Paucilactobacillus hokkaidonensis JCM 18461</name>
    <dbReference type="NCBI Taxonomy" id="1291742"/>
    <lineage>
        <taxon>Bacteria</taxon>
        <taxon>Bacillati</taxon>
        <taxon>Bacillota</taxon>
        <taxon>Bacilli</taxon>
        <taxon>Lactobacillales</taxon>
        <taxon>Lactobacillaceae</taxon>
        <taxon>Paucilactobacillus</taxon>
    </lineage>
</organism>
<evidence type="ECO:0000256" key="7">
    <source>
        <dbReference type="RuleBase" id="RU366006"/>
    </source>
</evidence>
<feature type="active site" description="Proton acceptor; specific for (R)-substrate epimerization" evidence="5">
    <location>
        <position position="166"/>
    </location>
</feature>
<dbReference type="InterPro" id="IPR029017">
    <property type="entry name" value="Enolase-like_N"/>
</dbReference>
<dbReference type="SUPFAM" id="SSF54826">
    <property type="entry name" value="Enolase N-terminal domain-like"/>
    <property type="match status" value="1"/>
</dbReference>
<dbReference type="EMBL" id="AP014680">
    <property type="protein sequence ID" value="BAP85301.1"/>
    <property type="molecule type" value="Genomic_DNA"/>
</dbReference>
<evidence type="ECO:0000256" key="4">
    <source>
        <dbReference type="ARBA" id="ARBA00023235"/>
    </source>
</evidence>
<dbReference type="PANTHER" id="PTHR48073">
    <property type="entry name" value="O-SUCCINYLBENZOATE SYNTHASE-RELATED"/>
    <property type="match status" value="1"/>
</dbReference>
<feature type="binding site" evidence="6">
    <location>
        <position position="223"/>
    </location>
    <ligand>
        <name>Mg(2+)</name>
        <dbReference type="ChEBI" id="CHEBI:18420"/>
    </ligand>
</feature>
<evidence type="ECO:0000256" key="3">
    <source>
        <dbReference type="ARBA" id="ARBA00022842"/>
    </source>
</evidence>
<dbReference type="Pfam" id="PF13378">
    <property type="entry name" value="MR_MLE_C"/>
    <property type="match status" value="1"/>
</dbReference>
<evidence type="ECO:0000313" key="9">
    <source>
        <dbReference type="EMBL" id="BAP85301.1"/>
    </source>
</evidence>
<name>A0A0A1GXW0_9LACO</name>
<dbReference type="SFLD" id="SFLDS00001">
    <property type="entry name" value="Enolase"/>
    <property type="match status" value="1"/>
</dbReference>
<dbReference type="AlphaFoldDB" id="A0A0A1GXW0"/>